<proteinExistence type="predicted"/>
<dbReference type="EMBL" id="MCGR01000012">
    <property type="protein sequence ID" value="ORY88051.1"/>
    <property type="molecule type" value="Genomic_DNA"/>
</dbReference>
<dbReference type="Proteomes" id="UP000193467">
    <property type="component" value="Unassembled WGS sequence"/>
</dbReference>
<accession>A0A1Y2FVM4</accession>
<protein>
    <submittedName>
        <fullName evidence="1">Uncharacterized protein</fullName>
    </submittedName>
</protein>
<organism evidence="1 2">
    <name type="scientific">Leucosporidium creatinivorum</name>
    <dbReference type="NCBI Taxonomy" id="106004"/>
    <lineage>
        <taxon>Eukaryota</taxon>
        <taxon>Fungi</taxon>
        <taxon>Dikarya</taxon>
        <taxon>Basidiomycota</taxon>
        <taxon>Pucciniomycotina</taxon>
        <taxon>Microbotryomycetes</taxon>
        <taxon>Leucosporidiales</taxon>
        <taxon>Leucosporidium</taxon>
    </lineage>
</organism>
<evidence type="ECO:0000313" key="1">
    <source>
        <dbReference type="EMBL" id="ORY88051.1"/>
    </source>
</evidence>
<dbReference type="OrthoDB" id="2528819at2759"/>
<evidence type="ECO:0000313" key="2">
    <source>
        <dbReference type="Proteomes" id="UP000193467"/>
    </source>
</evidence>
<dbReference type="InParanoid" id="A0A1Y2FVM4"/>
<dbReference type="AlphaFoldDB" id="A0A1Y2FVM4"/>
<comment type="caution">
    <text evidence="1">The sequence shown here is derived from an EMBL/GenBank/DDBJ whole genome shotgun (WGS) entry which is preliminary data.</text>
</comment>
<keyword evidence="2" id="KW-1185">Reference proteome</keyword>
<gene>
    <name evidence="1" type="ORF">BCR35DRAFT_30717</name>
</gene>
<sequence length="296" mass="30618">MPPAWTRTGNYTYTGGGGNGCLPMGAPGGDGTNDGGIGGPSGWQAQLQGGATSAPALNPTLAAATGADGSLLIDFDCIPFVPVEQTTTLTETLPSSTATITESDTVYTVYTTPSTAYRTATVSAESVQPLQSATVTYVPPTSSFTDYADVTTTPPTSFEYSTVTPDVSSFTETITSTFSPDTQTISSTYVPPTSFFTEAVSQTETPATSTISSTIYPATQTNIKTVDVSTTPATSTKTAVVTSSTGVTNCVSFRMVYPAACCPNTYLSMTKATRARRSIALDKRALTTTQVTDGIT</sequence>
<name>A0A1Y2FVM4_9BASI</name>
<reference evidence="1 2" key="1">
    <citation type="submission" date="2016-07" db="EMBL/GenBank/DDBJ databases">
        <title>Pervasive Adenine N6-methylation of Active Genes in Fungi.</title>
        <authorList>
            <consortium name="DOE Joint Genome Institute"/>
            <person name="Mondo S.J."/>
            <person name="Dannebaum R.O."/>
            <person name="Kuo R.C."/>
            <person name="Labutti K."/>
            <person name="Haridas S."/>
            <person name="Kuo A."/>
            <person name="Salamov A."/>
            <person name="Ahrendt S.R."/>
            <person name="Lipzen A."/>
            <person name="Sullivan W."/>
            <person name="Andreopoulos W.B."/>
            <person name="Clum A."/>
            <person name="Lindquist E."/>
            <person name="Daum C."/>
            <person name="Ramamoorthy G.K."/>
            <person name="Gryganskyi A."/>
            <person name="Culley D."/>
            <person name="Magnuson J.K."/>
            <person name="James T.Y."/>
            <person name="O'Malley M.A."/>
            <person name="Stajich J.E."/>
            <person name="Spatafora J.W."/>
            <person name="Visel A."/>
            <person name="Grigoriev I.V."/>
        </authorList>
    </citation>
    <scope>NUCLEOTIDE SEQUENCE [LARGE SCALE GENOMIC DNA]</scope>
    <source>
        <strain evidence="1 2">62-1032</strain>
    </source>
</reference>